<dbReference type="InterPro" id="IPR019301">
    <property type="entry name" value="Flagellar_prot_FlgJ_N"/>
</dbReference>
<organism evidence="3 4">
    <name type="scientific">Rhodovulum sulfidophilum</name>
    <name type="common">Rhodobacter sulfidophilus</name>
    <dbReference type="NCBI Taxonomy" id="35806"/>
    <lineage>
        <taxon>Bacteria</taxon>
        <taxon>Pseudomonadati</taxon>
        <taxon>Pseudomonadota</taxon>
        <taxon>Alphaproteobacteria</taxon>
        <taxon>Rhodobacterales</taxon>
        <taxon>Paracoccaceae</taxon>
        <taxon>Rhodovulum</taxon>
    </lineage>
</organism>
<comment type="caution">
    <text evidence="3">The sequence shown here is derived from an EMBL/GenBank/DDBJ whole genome shotgun (WGS) entry which is preliminary data.</text>
</comment>
<feature type="region of interest" description="Disordered" evidence="1">
    <location>
        <begin position="1"/>
        <end position="26"/>
    </location>
</feature>
<keyword evidence="3" id="KW-0282">Flagellum</keyword>
<dbReference type="Pfam" id="PF10135">
    <property type="entry name" value="Rod-binding"/>
    <property type="match status" value="1"/>
</dbReference>
<dbReference type="EMBL" id="QFPW01000006">
    <property type="protein sequence ID" value="PZQ49882.1"/>
    <property type="molecule type" value="Genomic_DNA"/>
</dbReference>
<keyword evidence="3" id="KW-0969">Cilium</keyword>
<name>A0A2W5N8T8_RHOSU</name>
<dbReference type="Proteomes" id="UP000249185">
    <property type="component" value="Unassembled WGS sequence"/>
</dbReference>
<feature type="compositionally biased region" description="Low complexity" evidence="1">
    <location>
        <begin position="8"/>
        <end position="24"/>
    </location>
</feature>
<evidence type="ECO:0000313" key="3">
    <source>
        <dbReference type="EMBL" id="PZQ49882.1"/>
    </source>
</evidence>
<dbReference type="AlphaFoldDB" id="A0A2W5N8T8"/>
<sequence length="99" mass="9932">MDIPPLTPRATATSRGAGAAPDPDAAARDAAEAFEASFLAEMLKASGLNETSAAFGGGAGEDAFASFLTEQYANKLAERGGAGLAERIFDALKARGAGL</sequence>
<reference evidence="3 4" key="1">
    <citation type="submission" date="2017-08" db="EMBL/GenBank/DDBJ databases">
        <title>Infants hospitalized years apart are colonized by the same room-sourced microbial strains.</title>
        <authorList>
            <person name="Brooks B."/>
            <person name="Olm M.R."/>
            <person name="Firek B.A."/>
            <person name="Baker R."/>
            <person name="Thomas B.C."/>
            <person name="Morowitz M.J."/>
            <person name="Banfield J.F."/>
        </authorList>
    </citation>
    <scope>NUCLEOTIDE SEQUENCE [LARGE SCALE GENOMIC DNA]</scope>
    <source>
        <strain evidence="3">S2_005_002_R2_34</strain>
    </source>
</reference>
<evidence type="ECO:0000256" key="1">
    <source>
        <dbReference type="SAM" id="MobiDB-lite"/>
    </source>
</evidence>
<gene>
    <name evidence="3" type="ORF">DI556_10535</name>
</gene>
<proteinExistence type="predicted"/>
<feature type="domain" description="Flagellar protein FlgJ N-terminal" evidence="2">
    <location>
        <begin position="42"/>
        <end position="89"/>
    </location>
</feature>
<keyword evidence="3" id="KW-0966">Cell projection</keyword>
<evidence type="ECO:0000259" key="2">
    <source>
        <dbReference type="Pfam" id="PF10135"/>
    </source>
</evidence>
<evidence type="ECO:0000313" key="4">
    <source>
        <dbReference type="Proteomes" id="UP000249185"/>
    </source>
</evidence>
<protein>
    <submittedName>
        <fullName evidence="3">Flagellar biosynthesis protein FlgJ</fullName>
    </submittedName>
</protein>
<accession>A0A2W5N8T8</accession>